<dbReference type="Gene3D" id="3.40.190.10">
    <property type="entry name" value="Periplasmic binding protein-like II"/>
    <property type="match status" value="2"/>
</dbReference>
<dbReference type="GO" id="GO:0003700">
    <property type="term" value="F:DNA-binding transcription factor activity"/>
    <property type="evidence" value="ECO:0007669"/>
    <property type="project" value="InterPro"/>
</dbReference>
<dbReference type="EMBL" id="JACCEW010000003">
    <property type="protein sequence ID" value="NYT37611.1"/>
    <property type="molecule type" value="Genomic_DNA"/>
</dbReference>
<dbReference type="SUPFAM" id="SSF53850">
    <property type="entry name" value="Periplasmic binding protein-like II"/>
    <property type="match status" value="1"/>
</dbReference>
<keyword evidence="4" id="KW-0804">Transcription</keyword>
<dbReference type="GO" id="GO:0003677">
    <property type="term" value="F:DNA binding"/>
    <property type="evidence" value="ECO:0007669"/>
    <property type="project" value="UniProtKB-KW"/>
</dbReference>
<keyword evidence="7" id="KW-1185">Reference proteome</keyword>
<proteinExistence type="inferred from homology"/>
<gene>
    <name evidence="6" type="ORF">H0A68_12060</name>
</gene>
<name>A0A853FGN2_9BURK</name>
<evidence type="ECO:0000256" key="3">
    <source>
        <dbReference type="ARBA" id="ARBA00023125"/>
    </source>
</evidence>
<dbReference type="SUPFAM" id="SSF46785">
    <property type="entry name" value="Winged helix' DNA-binding domain"/>
    <property type="match status" value="1"/>
</dbReference>
<dbReference type="Pfam" id="PF03466">
    <property type="entry name" value="LysR_substrate"/>
    <property type="match status" value="1"/>
</dbReference>
<reference evidence="6 7" key="1">
    <citation type="submission" date="2020-07" db="EMBL/GenBank/DDBJ databases">
        <title>Taxonomic revisions and descriptions of new bacterial species based on genomic comparisons in the high-G+C-content subgroup of the family Alcaligenaceae.</title>
        <authorList>
            <person name="Szabo A."/>
            <person name="Felfoldi T."/>
        </authorList>
    </citation>
    <scope>NUCLEOTIDE SEQUENCE [LARGE SCALE GENOMIC DNA]</scope>
    <source>
        <strain evidence="6 7">DSM 25264</strain>
    </source>
</reference>
<comment type="similarity">
    <text evidence="1">Belongs to the LysR transcriptional regulatory family.</text>
</comment>
<accession>A0A853FGN2</accession>
<evidence type="ECO:0000313" key="6">
    <source>
        <dbReference type="EMBL" id="NYT37611.1"/>
    </source>
</evidence>
<dbReference type="GO" id="GO:0005829">
    <property type="term" value="C:cytosol"/>
    <property type="evidence" value="ECO:0007669"/>
    <property type="project" value="TreeGrafter"/>
</dbReference>
<dbReference type="PROSITE" id="PS50931">
    <property type="entry name" value="HTH_LYSR"/>
    <property type="match status" value="1"/>
</dbReference>
<evidence type="ECO:0000256" key="4">
    <source>
        <dbReference type="ARBA" id="ARBA00023163"/>
    </source>
</evidence>
<feature type="domain" description="HTH lysR-type" evidence="5">
    <location>
        <begin position="5"/>
        <end position="61"/>
    </location>
</feature>
<sequence>MGEQFSINHYRYLLLVAETGSFRLAAQRACRSQPAISLAVRDMEEKLGQPLFVRGSPVVPTRFGQSCLALARELVGHADQVSTTLGNLARSDSGFLSMASVLSAAAHWMPGLIEAYRARYPNVLLNIHDDNSEGVEKMLLHGQVELGIGSVVSDDARLSFEPLFEDAFGLVCHCTHPMASRSSLTWSDIVDLPHIGTVAHRQLQGHPEAAFLHDRPLFVANMLSLLAMLERNMGVTVLARLGLPPDRDELVFVPLRQPVITRCLGLRTLAAAVLSPAALRMKDLLPAEVARAAPHGRALGAGYFRP</sequence>
<comment type="caution">
    <text evidence="6">The sequence shown here is derived from an EMBL/GenBank/DDBJ whole genome shotgun (WGS) entry which is preliminary data.</text>
</comment>
<organism evidence="6 7">
    <name type="scientific">Allopusillimonas soli</name>
    <dbReference type="NCBI Taxonomy" id="659016"/>
    <lineage>
        <taxon>Bacteria</taxon>
        <taxon>Pseudomonadati</taxon>
        <taxon>Pseudomonadota</taxon>
        <taxon>Betaproteobacteria</taxon>
        <taxon>Burkholderiales</taxon>
        <taxon>Alcaligenaceae</taxon>
        <taxon>Allopusillimonas</taxon>
    </lineage>
</organism>
<evidence type="ECO:0000259" key="5">
    <source>
        <dbReference type="PROSITE" id="PS50931"/>
    </source>
</evidence>
<dbReference type="RefSeq" id="WP_129969264.1">
    <property type="nucleotide sequence ID" value="NZ_JACCEW010000003.1"/>
</dbReference>
<dbReference type="PRINTS" id="PR00039">
    <property type="entry name" value="HTHLYSR"/>
</dbReference>
<dbReference type="Proteomes" id="UP000580517">
    <property type="component" value="Unassembled WGS sequence"/>
</dbReference>
<evidence type="ECO:0000313" key="7">
    <source>
        <dbReference type="Proteomes" id="UP000580517"/>
    </source>
</evidence>
<keyword evidence="2" id="KW-0805">Transcription regulation</keyword>
<keyword evidence="3" id="KW-0238">DNA-binding</keyword>
<dbReference type="CDD" id="cd08440">
    <property type="entry name" value="PBP2_LTTR_like_4"/>
    <property type="match status" value="1"/>
</dbReference>
<evidence type="ECO:0000256" key="1">
    <source>
        <dbReference type="ARBA" id="ARBA00009437"/>
    </source>
</evidence>
<dbReference type="InterPro" id="IPR000847">
    <property type="entry name" value="LysR_HTH_N"/>
</dbReference>
<dbReference type="Pfam" id="PF00126">
    <property type="entry name" value="HTH_1"/>
    <property type="match status" value="1"/>
</dbReference>
<dbReference type="PANTHER" id="PTHR30419">
    <property type="entry name" value="HTH-TYPE TRANSCRIPTIONAL REGULATOR YBHD"/>
    <property type="match status" value="1"/>
</dbReference>
<dbReference type="InterPro" id="IPR050950">
    <property type="entry name" value="HTH-type_LysR_regulators"/>
</dbReference>
<dbReference type="AlphaFoldDB" id="A0A853FGN2"/>
<protein>
    <submittedName>
        <fullName evidence="6">LysR family transcriptional regulator</fullName>
    </submittedName>
</protein>
<dbReference type="OrthoDB" id="8675247at2"/>
<dbReference type="InterPro" id="IPR036388">
    <property type="entry name" value="WH-like_DNA-bd_sf"/>
</dbReference>
<evidence type="ECO:0000256" key="2">
    <source>
        <dbReference type="ARBA" id="ARBA00023015"/>
    </source>
</evidence>
<dbReference type="Gene3D" id="1.10.10.10">
    <property type="entry name" value="Winged helix-like DNA-binding domain superfamily/Winged helix DNA-binding domain"/>
    <property type="match status" value="1"/>
</dbReference>
<dbReference type="InterPro" id="IPR036390">
    <property type="entry name" value="WH_DNA-bd_sf"/>
</dbReference>
<dbReference type="InterPro" id="IPR005119">
    <property type="entry name" value="LysR_subst-bd"/>
</dbReference>